<organism evidence="1 2">
    <name type="scientific">Saccharothrix espanaensis (strain ATCC 51144 / DSM 44229 / JCM 9112 / NBRC 15066 / NRRL 15764)</name>
    <dbReference type="NCBI Taxonomy" id="1179773"/>
    <lineage>
        <taxon>Bacteria</taxon>
        <taxon>Bacillati</taxon>
        <taxon>Actinomycetota</taxon>
        <taxon>Actinomycetes</taxon>
        <taxon>Pseudonocardiales</taxon>
        <taxon>Pseudonocardiaceae</taxon>
        <taxon>Saccharothrix</taxon>
    </lineage>
</organism>
<name>K0JTL2_SACES</name>
<dbReference type="EMBL" id="HE804045">
    <property type="protein sequence ID" value="CCH29271.1"/>
    <property type="molecule type" value="Genomic_DNA"/>
</dbReference>
<reference evidence="1 2" key="1">
    <citation type="journal article" date="2012" name="BMC Genomics">
        <title>Complete genome sequence of Saccharothrix espanaensis DSM 44229T and comparison to the other completely sequenced Pseudonocardiaceae.</title>
        <authorList>
            <person name="Strobel T."/>
            <person name="Al-Dilaimi A."/>
            <person name="Blom J."/>
            <person name="Gessner A."/>
            <person name="Kalinowski J."/>
            <person name="Luzhetska M."/>
            <person name="Puhler A."/>
            <person name="Szczepanowski R."/>
            <person name="Bechthold A."/>
            <person name="Ruckert C."/>
        </authorList>
    </citation>
    <scope>NUCLEOTIDE SEQUENCE [LARGE SCALE GENOMIC DNA]</scope>
    <source>
        <strain evidence="2">ATCC 51144 / DSM 44229 / JCM 9112 / NBRC 15066 / NRRL 15764</strain>
    </source>
</reference>
<accession>K0JTL2</accession>
<dbReference type="KEGG" id="sesp:BN6_19520"/>
<proteinExistence type="predicted"/>
<dbReference type="HOGENOM" id="CLU_3172863_0_0_11"/>
<dbReference type="Proteomes" id="UP000006281">
    <property type="component" value="Chromosome"/>
</dbReference>
<sequence>MDGYNVGTGCTPTARLAERWHPWTRAVTLTTALRNGPVRLRAAIAGR</sequence>
<keyword evidence="2" id="KW-1185">Reference proteome</keyword>
<dbReference type="AlphaFoldDB" id="K0JTL2"/>
<protein>
    <submittedName>
        <fullName evidence="1">Uncharacterized protein</fullName>
    </submittedName>
</protein>
<evidence type="ECO:0000313" key="1">
    <source>
        <dbReference type="EMBL" id="CCH29271.1"/>
    </source>
</evidence>
<gene>
    <name evidence="1" type="ordered locus">BN6_19520</name>
</gene>
<evidence type="ECO:0000313" key="2">
    <source>
        <dbReference type="Proteomes" id="UP000006281"/>
    </source>
</evidence>